<dbReference type="AlphaFoldDB" id="A0A1T0A9I7"/>
<dbReference type="InterPro" id="IPR050834">
    <property type="entry name" value="Glycosyltransf_2"/>
</dbReference>
<dbReference type="InterPro" id="IPR029044">
    <property type="entry name" value="Nucleotide-diphossugar_trans"/>
</dbReference>
<evidence type="ECO:0000259" key="1">
    <source>
        <dbReference type="Pfam" id="PF00535"/>
    </source>
</evidence>
<dbReference type="Gene3D" id="3.90.550.10">
    <property type="entry name" value="Spore Coat Polysaccharide Biosynthesis Protein SpsA, Chain A"/>
    <property type="match status" value="1"/>
</dbReference>
<dbReference type="PANTHER" id="PTHR43685:SF10">
    <property type="entry name" value="LACTO-N-NEOTETRAOSE BIOSYNTHESIS GLYCOSYL TRANSFERASE LGTA"/>
    <property type="match status" value="1"/>
</dbReference>
<dbReference type="EMBL" id="CP071491">
    <property type="protein sequence ID" value="QSX16276.1"/>
    <property type="molecule type" value="Genomic_DNA"/>
</dbReference>
<proteinExistence type="predicted"/>
<accession>A0A1T0A9I7</accession>
<reference evidence="2" key="1">
    <citation type="submission" date="2021-03" db="EMBL/GenBank/DDBJ databases">
        <title>Characterization of a novel Integrative Conjugative Element in Glaesserella parasuis.</title>
        <authorList>
            <person name="Hu G."/>
            <person name="Sun H."/>
        </authorList>
    </citation>
    <scope>NUCLEOTIDE SEQUENCE</scope>
    <source>
        <strain evidence="2">GHP1807</strain>
    </source>
</reference>
<dbReference type="RefSeq" id="WP_021109788.1">
    <property type="nucleotide sequence ID" value="NZ_CBCRUP010000017.1"/>
</dbReference>
<dbReference type="InterPro" id="IPR001173">
    <property type="entry name" value="Glyco_trans_2-like"/>
</dbReference>
<feature type="domain" description="Glycosyltransferase 2-like" evidence="1">
    <location>
        <begin position="7"/>
        <end position="141"/>
    </location>
</feature>
<dbReference type="SUPFAM" id="SSF53448">
    <property type="entry name" value="Nucleotide-diphospho-sugar transferases"/>
    <property type="match status" value="1"/>
</dbReference>
<dbReference type="CDD" id="cd00761">
    <property type="entry name" value="Glyco_tranf_GTA_type"/>
    <property type="match status" value="1"/>
</dbReference>
<dbReference type="PANTHER" id="PTHR43685">
    <property type="entry name" value="GLYCOSYLTRANSFERASE"/>
    <property type="match status" value="1"/>
</dbReference>
<dbReference type="Proteomes" id="UP000662736">
    <property type="component" value="Chromosome"/>
</dbReference>
<gene>
    <name evidence="2" type="ORF">J1G54_07755</name>
</gene>
<dbReference type="Pfam" id="PF00535">
    <property type="entry name" value="Glycos_transf_2"/>
    <property type="match status" value="1"/>
</dbReference>
<name>A0A1T0A9I7_GLAPU</name>
<organism evidence="2 3">
    <name type="scientific">Glaesserella parasuis</name>
    <name type="common">Haemophilus parasuis</name>
    <dbReference type="NCBI Taxonomy" id="738"/>
    <lineage>
        <taxon>Bacteria</taxon>
        <taxon>Pseudomonadati</taxon>
        <taxon>Pseudomonadota</taxon>
        <taxon>Gammaproteobacteria</taxon>
        <taxon>Pasteurellales</taxon>
        <taxon>Pasteurellaceae</taxon>
        <taxon>Glaesserella</taxon>
    </lineage>
</organism>
<protein>
    <submittedName>
        <fullName evidence="2">Glycosyltransferase family 2 protein</fullName>
    </submittedName>
</protein>
<sequence length="334" mass="39033">MHLPLVSVLICAYNTEKYIEQCINSVINQTYTNLEIVIVNDGSTDNTKHIIEKLANQDNRISIINNEMNIGYISSLNKGIQHIKGEYIAKIDSDDVAKPDWIKNILEKMLEDPTIIAMGCYLEIISVNGKLGKYYKTGDIWKNALTDAHIKNDMLFYNPIHNNTMIMKSLIHKKYGLIYDLNYIHAEDYKFWFEVSKLGKMANYPEALVYYRLHSEQTSSNHNASQINTAKKIRREIITYYMENLGFVNIIDFDNIKFSVLNKLLLEKDVWNRLTYKDIENLKKILFDCFMSAKVDSYTICRTIFTSNAKCFTFKQKIKIIKKMLRPYKYISNI</sequence>
<evidence type="ECO:0000313" key="2">
    <source>
        <dbReference type="EMBL" id="QSX16276.1"/>
    </source>
</evidence>
<evidence type="ECO:0000313" key="3">
    <source>
        <dbReference type="Proteomes" id="UP000662736"/>
    </source>
</evidence>